<keyword evidence="3" id="KW-1185">Reference proteome</keyword>
<protein>
    <recommendedName>
        <fullName evidence="1">DUF8075 domain-containing protein</fullName>
    </recommendedName>
</protein>
<dbReference type="AlphaFoldDB" id="A0ABD5Q4X0"/>
<dbReference type="GeneID" id="73043669"/>
<evidence type="ECO:0000259" key="1">
    <source>
        <dbReference type="Pfam" id="PF26276"/>
    </source>
</evidence>
<evidence type="ECO:0000313" key="2">
    <source>
        <dbReference type="EMBL" id="MFC4825610.1"/>
    </source>
</evidence>
<dbReference type="InterPro" id="IPR058388">
    <property type="entry name" value="DUF8075"/>
</dbReference>
<proteinExistence type="predicted"/>
<dbReference type="EMBL" id="JBHSHT010000002">
    <property type="protein sequence ID" value="MFC4825610.1"/>
    <property type="molecule type" value="Genomic_DNA"/>
</dbReference>
<comment type="caution">
    <text evidence="2">The sequence shown here is derived from an EMBL/GenBank/DDBJ whole genome shotgun (WGS) entry which is preliminary data.</text>
</comment>
<dbReference type="Pfam" id="PF26276">
    <property type="entry name" value="DUF8075"/>
    <property type="match status" value="1"/>
</dbReference>
<organism evidence="2 3">
    <name type="scientific">Halorussus aquaticus</name>
    <dbReference type="NCBI Taxonomy" id="2953748"/>
    <lineage>
        <taxon>Archaea</taxon>
        <taxon>Methanobacteriati</taxon>
        <taxon>Methanobacteriota</taxon>
        <taxon>Stenosarchaea group</taxon>
        <taxon>Halobacteria</taxon>
        <taxon>Halobacteriales</taxon>
        <taxon>Haladaptataceae</taxon>
        <taxon>Halorussus</taxon>
    </lineage>
</organism>
<gene>
    <name evidence="2" type="ORF">ACFO9K_15230</name>
</gene>
<evidence type="ECO:0000313" key="3">
    <source>
        <dbReference type="Proteomes" id="UP001595945"/>
    </source>
</evidence>
<accession>A0ABD5Q4X0</accession>
<feature type="domain" description="DUF8075" evidence="1">
    <location>
        <begin position="1"/>
        <end position="81"/>
    </location>
</feature>
<sequence length="85" mass="9638">MPVIHFEEADSAERTQIGEGIVKFARQADRLETGRVEGKYFLDHEDGCEEGGERIEAGDEFYFDTDTGDVLCGDHGRERREGRET</sequence>
<name>A0ABD5Q4X0_9EURY</name>
<dbReference type="RefSeq" id="WP_254268740.1">
    <property type="nucleotide sequence ID" value="NZ_CP100400.1"/>
</dbReference>
<reference evidence="2 3" key="1">
    <citation type="journal article" date="2019" name="Int. J. Syst. Evol. Microbiol.">
        <title>The Global Catalogue of Microorganisms (GCM) 10K type strain sequencing project: providing services to taxonomists for standard genome sequencing and annotation.</title>
        <authorList>
            <consortium name="The Broad Institute Genomics Platform"/>
            <consortium name="The Broad Institute Genome Sequencing Center for Infectious Disease"/>
            <person name="Wu L."/>
            <person name="Ma J."/>
        </authorList>
    </citation>
    <scope>NUCLEOTIDE SEQUENCE [LARGE SCALE GENOMIC DNA]</scope>
    <source>
        <strain evidence="2 3">XZYJ18</strain>
    </source>
</reference>
<dbReference type="Proteomes" id="UP001595945">
    <property type="component" value="Unassembled WGS sequence"/>
</dbReference>